<sequence length="226" mass="24847">MRAVVRPLWSAGRRRSAERRSLCGRSAMSTTDQDIPQVPDAAWLEQRFGAGALWRPTETELPAELTDQQTREFLTTVGFPAVRIDAIGFDATHLRDDDGDALHPFDADELYGERYPDDDSPPVNFCFSVGSCGDQMLMLGGELGGIDHYDPNGWDHGAGYKGAAASSLPDLAVLLGLIAERSDELDSDDQATARAAVAALRELMCRHDAAVEDSPFWRTAFWFRAE</sequence>
<organism evidence="1 2">
    <name type="scientific">Streptomyces tubercidicus</name>
    <dbReference type="NCBI Taxonomy" id="47759"/>
    <lineage>
        <taxon>Bacteria</taxon>
        <taxon>Bacillati</taxon>
        <taxon>Actinomycetota</taxon>
        <taxon>Actinomycetes</taxon>
        <taxon>Kitasatosporales</taxon>
        <taxon>Streptomycetaceae</taxon>
        <taxon>Streptomyces</taxon>
    </lineage>
</organism>
<proteinExistence type="predicted"/>
<evidence type="ECO:0000313" key="1">
    <source>
        <dbReference type="EMBL" id="GFE35962.1"/>
    </source>
</evidence>
<dbReference type="EMBL" id="BLIR01000001">
    <property type="protein sequence ID" value="GFE35962.1"/>
    <property type="molecule type" value="Genomic_DNA"/>
</dbReference>
<protein>
    <recommendedName>
        <fullName evidence="3">SUKH-4 immunity protein</fullName>
    </recommendedName>
</protein>
<accession>A0A640UKT2</accession>
<comment type="caution">
    <text evidence="1">The sequence shown here is derived from an EMBL/GenBank/DDBJ whole genome shotgun (WGS) entry which is preliminary data.</text>
</comment>
<evidence type="ECO:0008006" key="3">
    <source>
        <dbReference type="Google" id="ProtNLM"/>
    </source>
</evidence>
<keyword evidence="2" id="KW-1185">Reference proteome</keyword>
<dbReference type="AlphaFoldDB" id="A0A640UKT2"/>
<evidence type="ECO:0000313" key="2">
    <source>
        <dbReference type="Proteomes" id="UP000431826"/>
    </source>
</evidence>
<dbReference type="InterPro" id="IPR025851">
    <property type="entry name" value="SUKH-4"/>
</dbReference>
<reference evidence="1 2" key="1">
    <citation type="submission" date="2019-12" db="EMBL/GenBank/DDBJ databases">
        <title>Whole genome shotgun sequence of Streptomyces tubercidicus NBRC 13090.</title>
        <authorList>
            <person name="Ichikawa N."/>
            <person name="Kimura A."/>
            <person name="Kitahashi Y."/>
            <person name="Komaki H."/>
            <person name="Tamura T."/>
        </authorList>
    </citation>
    <scope>NUCLEOTIDE SEQUENCE [LARGE SCALE GENOMIC DNA]</scope>
    <source>
        <strain evidence="1 2">NBRC 13090</strain>
    </source>
</reference>
<name>A0A640UKT2_9ACTN</name>
<gene>
    <name evidence="1" type="ORF">Stube_06350</name>
</gene>
<dbReference type="Proteomes" id="UP000431826">
    <property type="component" value="Unassembled WGS sequence"/>
</dbReference>
<dbReference type="Pfam" id="PF14435">
    <property type="entry name" value="SUKH-4"/>
    <property type="match status" value="1"/>
</dbReference>